<dbReference type="EMBL" id="JACHIA010000031">
    <property type="protein sequence ID" value="MBB6073870.1"/>
    <property type="molecule type" value="Genomic_DNA"/>
</dbReference>
<dbReference type="PROSITE" id="PS51257">
    <property type="entry name" value="PROKAR_LIPOPROTEIN"/>
    <property type="match status" value="1"/>
</dbReference>
<keyword evidence="4" id="KW-0029">Amino-acid transport</keyword>
<accession>A0A841H6W7</accession>
<evidence type="ECO:0000256" key="2">
    <source>
        <dbReference type="ARBA" id="ARBA00022448"/>
    </source>
</evidence>
<dbReference type="AlphaFoldDB" id="A0A841H6W7"/>
<dbReference type="SUPFAM" id="SSF53822">
    <property type="entry name" value="Periplasmic binding protein-like I"/>
    <property type="match status" value="1"/>
</dbReference>
<keyword evidence="3" id="KW-0732">Signal</keyword>
<dbReference type="InterPro" id="IPR028081">
    <property type="entry name" value="Leu-bd"/>
</dbReference>
<keyword evidence="2" id="KW-0813">Transport</keyword>
<dbReference type="Pfam" id="PF13458">
    <property type="entry name" value="Peripla_BP_6"/>
    <property type="match status" value="1"/>
</dbReference>
<dbReference type="GO" id="GO:0006865">
    <property type="term" value="P:amino acid transport"/>
    <property type="evidence" value="ECO:0007669"/>
    <property type="project" value="UniProtKB-KW"/>
</dbReference>
<dbReference type="InterPro" id="IPR028082">
    <property type="entry name" value="Peripla_BP_I"/>
</dbReference>
<dbReference type="Proteomes" id="UP000582837">
    <property type="component" value="Unassembled WGS sequence"/>
</dbReference>
<evidence type="ECO:0000259" key="5">
    <source>
        <dbReference type="Pfam" id="PF13458"/>
    </source>
</evidence>
<comment type="caution">
    <text evidence="6">The sequence shown here is derived from an EMBL/GenBank/DDBJ whole genome shotgun (WGS) entry which is preliminary data.</text>
</comment>
<dbReference type="Gene3D" id="3.40.50.2300">
    <property type="match status" value="2"/>
</dbReference>
<dbReference type="RefSeq" id="WP_170039048.1">
    <property type="nucleotide sequence ID" value="NZ_JABDTL010000002.1"/>
</dbReference>
<dbReference type="PANTHER" id="PTHR30483:SF6">
    <property type="entry name" value="PERIPLASMIC BINDING PROTEIN OF ABC TRANSPORTER FOR NATURAL AMINO ACIDS"/>
    <property type="match status" value="1"/>
</dbReference>
<dbReference type="InterPro" id="IPR000709">
    <property type="entry name" value="Leu_Ile_Val-bd"/>
</dbReference>
<evidence type="ECO:0000256" key="4">
    <source>
        <dbReference type="ARBA" id="ARBA00022970"/>
    </source>
</evidence>
<dbReference type="PANTHER" id="PTHR30483">
    <property type="entry name" value="LEUCINE-SPECIFIC-BINDING PROTEIN"/>
    <property type="match status" value="1"/>
</dbReference>
<evidence type="ECO:0000313" key="7">
    <source>
        <dbReference type="Proteomes" id="UP000582837"/>
    </source>
</evidence>
<proteinExistence type="inferred from homology"/>
<name>A0A841H6W7_9BACT</name>
<evidence type="ECO:0000256" key="1">
    <source>
        <dbReference type="ARBA" id="ARBA00010062"/>
    </source>
</evidence>
<reference evidence="6 7" key="1">
    <citation type="submission" date="2020-08" db="EMBL/GenBank/DDBJ databases">
        <title>Genomic Encyclopedia of Type Strains, Phase IV (KMG-IV): sequencing the most valuable type-strain genomes for metagenomic binning, comparative biology and taxonomic classification.</title>
        <authorList>
            <person name="Goeker M."/>
        </authorList>
    </citation>
    <scope>NUCLEOTIDE SEQUENCE [LARGE SCALE GENOMIC DNA]</scope>
    <source>
        <strain evidence="6 7">DSM 29007</strain>
    </source>
</reference>
<evidence type="ECO:0000256" key="3">
    <source>
        <dbReference type="ARBA" id="ARBA00022729"/>
    </source>
</evidence>
<dbReference type="PRINTS" id="PR00337">
    <property type="entry name" value="LEUILEVALBP"/>
</dbReference>
<gene>
    <name evidence="6" type="ORF">HNQ61_005548</name>
</gene>
<dbReference type="InterPro" id="IPR051010">
    <property type="entry name" value="BCAA_transport"/>
</dbReference>
<comment type="similarity">
    <text evidence="1">Belongs to the leucine-binding protein family.</text>
</comment>
<sequence>MSSIKITRAAGVLAAVLLAACGGGEKEYVYIGIAGPVSAANGESMRLAAQMAVEEINGDNGIDGRLVRLVMLDDSANPQKALQVADSLRRDARVVAVVGHLNSAASLKAATVYNAPAGEEEGDPVVQISPASSSPDLTNAGEWTFRITPTDLEFSPVLATWAARRLGRRSAAVLYVNDEYGQGVHESFARAFAGSGGRVVSADPFLPGTLKNGTELDPYLTRAMQRGADALVIGGQAEQGLRIVQAARRLGYTGPILGSDGLTGIKSGGAVAEGVFVSSAFLPDRPDPAAQNFVRNYQARYRKLPDHRGAMTYDIVMMLRDAIRASGTDRAAIRNYIAGIDQAHPRAGVSGTIKFDKNGDVLGKDVAVGVVRNGELVTAR</sequence>
<organism evidence="6 7">
    <name type="scientific">Longimicrobium terrae</name>
    <dbReference type="NCBI Taxonomy" id="1639882"/>
    <lineage>
        <taxon>Bacteria</taxon>
        <taxon>Pseudomonadati</taxon>
        <taxon>Gemmatimonadota</taxon>
        <taxon>Longimicrobiia</taxon>
        <taxon>Longimicrobiales</taxon>
        <taxon>Longimicrobiaceae</taxon>
        <taxon>Longimicrobium</taxon>
    </lineage>
</organism>
<keyword evidence="7" id="KW-1185">Reference proteome</keyword>
<protein>
    <submittedName>
        <fullName evidence="6">Branched-chain amino acid transport system substrate-binding protein</fullName>
    </submittedName>
</protein>
<feature type="domain" description="Leucine-binding protein" evidence="5">
    <location>
        <begin position="34"/>
        <end position="373"/>
    </location>
</feature>
<evidence type="ECO:0000313" key="6">
    <source>
        <dbReference type="EMBL" id="MBB6073870.1"/>
    </source>
</evidence>